<proteinExistence type="inferred from homology"/>
<dbReference type="RefSeq" id="WP_155452578.1">
    <property type="nucleotide sequence ID" value="NZ_WNKX01000002.1"/>
</dbReference>
<evidence type="ECO:0000256" key="3">
    <source>
        <dbReference type="PIRSR" id="PIRSR607837-1"/>
    </source>
</evidence>
<comment type="similarity">
    <text evidence="1">Belongs to the DinB family.</text>
</comment>
<protein>
    <submittedName>
        <fullName evidence="4">Damage-inducible protein DinB</fullName>
    </submittedName>
</protein>
<dbReference type="Pfam" id="PF05163">
    <property type="entry name" value="DinB"/>
    <property type="match status" value="1"/>
</dbReference>
<dbReference type="AlphaFoldDB" id="A0A6L6QAT9"/>
<gene>
    <name evidence="4" type="ORF">GM658_03205</name>
</gene>
<keyword evidence="5" id="KW-1185">Reference proteome</keyword>
<evidence type="ECO:0000313" key="4">
    <source>
        <dbReference type="EMBL" id="MTW09598.1"/>
    </source>
</evidence>
<reference evidence="4 5" key="1">
    <citation type="submission" date="2019-11" db="EMBL/GenBank/DDBJ databases">
        <title>Type strains purchased from KCTC, JCM and DSMZ.</title>
        <authorList>
            <person name="Lu H."/>
        </authorList>
    </citation>
    <scope>NUCLEOTIDE SEQUENCE [LARGE SCALE GENOMIC DNA]</scope>
    <source>
        <strain evidence="4 5">JCM 31587</strain>
    </source>
</reference>
<evidence type="ECO:0000313" key="5">
    <source>
        <dbReference type="Proteomes" id="UP000472320"/>
    </source>
</evidence>
<name>A0A6L6QAT9_9BURK</name>
<dbReference type="PANTHER" id="PTHR37302">
    <property type="entry name" value="SLR1116 PROTEIN"/>
    <property type="match status" value="1"/>
</dbReference>
<evidence type="ECO:0000256" key="2">
    <source>
        <dbReference type="ARBA" id="ARBA00022723"/>
    </source>
</evidence>
<organism evidence="4 5">
    <name type="scientific">Massilia eburnea</name>
    <dbReference type="NCBI Taxonomy" id="1776165"/>
    <lineage>
        <taxon>Bacteria</taxon>
        <taxon>Pseudomonadati</taxon>
        <taxon>Pseudomonadota</taxon>
        <taxon>Betaproteobacteria</taxon>
        <taxon>Burkholderiales</taxon>
        <taxon>Oxalobacteraceae</taxon>
        <taxon>Telluria group</taxon>
        <taxon>Massilia</taxon>
    </lineage>
</organism>
<dbReference type="InterPro" id="IPR007837">
    <property type="entry name" value="DinB"/>
</dbReference>
<dbReference type="GO" id="GO:0046872">
    <property type="term" value="F:metal ion binding"/>
    <property type="evidence" value="ECO:0007669"/>
    <property type="project" value="UniProtKB-KW"/>
</dbReference>
<dbReference type="SUPFAM" id="SSF109854">
    <property type="entry name" value="DinB/YfiT-like putative metalloenzymes"/>
    <property type="match status" value="1"/>
</dbReference>
<accession>A0A6L6QAT9</accession>
<comment type="caution">
    <text evidence="4">The sequence shown here is derived from an EMBL/GenBank/DDBJ whole genome shotgun (WGS) entry which is preliminary data.</text>
</comment>
<dbReference type="PANTHER" id="PTHR37302:SF1">
    <property type="entry name" value="PROTEIN DINB"/>
    <property type="match status" value="1"/>
</dbReference>
<dbReference type="Gene3D" id="1.20.120.450">
    <property type="entry name" value="dinb family like domain"/>
    <property type="match status" value="1"/>
</dbReference>
<sequence>MPGTAHIALLAHYNEWMNNKLYEAAAKLPPAELAADRKAFFGSLLATLNHIAVADTIWLKRFAADPRFADALAPIAALPAPAALDQMLFDSLEALRGRRTLLDRQVLEWAPTLRDHDLHAVIAYRRYNGDAHHKALGQLLLHFFNHQTHHRGQATTLLTQAGVDVGATDLLLLVPEAEL</sequence>
<feature type="binding site" evidence="3">
    <location>
        <position position="50"/>
    </location>
    <ligand>
        <name>a divalent metal cation</name>
        <dbReference type="ChEBI" id="CHEBI:60240"/>
    </ligand>
</feature>
<dbReference type="EMBL" id="WNKX01000002">
    <property type="protein sequence ID" value="MTW09598.1"/>
    <property type="molecule type" value="Genomic_DNA"/>
</dbReference>
<keyword evidence="2 3" id="KW-0479">Metal-binding</keyword>
<feature type="binding site" evidence="3">
    <location>
        <position position="146"/>
    </location>
    <ligand>
        <name>a divalent metal cation</name>
        <dbReference type="ChEBI" id="CHEBI:60240"/>
    </ligand>
</feature>
<feature type="binding site" evidence="3">
    <location>
        <position position="150"/>
    </location>
    <ligand>
        <name>a divalent metal cation</name>
        <dbReference type="ChEBI" id="CHEBI:60240"/>
    </ligand>
</feature>
<dbReference type="InterPro" id="IPR034660">
    <property type="entry name" value="DinB/YfiT-like"/>
</dbReference>
<dbReference type="OrthoDB" id="9807509at2"/>
<evidence type="ECO:0000256" key="1">
    <source>
        <dbReference type="ARBA" id="ARBA00008635"/>
    </source>
</evidence>
<dbReference type="Proteomes" id="UP000472320">
    <property type="component" value="Unassembled WGS sequence"/>
</dbReference>